<dbReference type="EMBL" id="CAJNNW010015360">
    <property type="protein sequence ID" value="CAE8657635.1"/>
    <property type="molecule type" value="Genomic_DNA"/>
</dbReference>
<gene>
    <name evidence="2" type="ORF">PGLA2088_LOCUS12926</name>
</gene>
<evidence type="ECO:0000313" key="3">
    <source>
        <dbReference type="Proteomes" id="UP000626109"/>
    </source>
</evidence>
<feature type="transmembrane region" description="Helical" evidence="1">
    <location>
        <begin position="93"/>
        <end position="110"/>
    </location>
</feature>
<protein>
    <recommendedName>
        <fullName evidence="4">Transmembrane protein</fullName>
    </recommendedName>
</protein>
<feature type="transmembrane region" description="Helical" evidence="1">
    <location>
        <begin position="63"/>
        <end position="87"/>
    </location>
</feature>
<keyword evidence="1" id="KW-0812">Transmembrane</keyword>
<accession>A0A813ITK1</accession>
<reference evidence="2" key="1">
    <citation type="submission" date="2021-02" db="EMBL/GenBank/DDBJ databases">
        <authorList>
            <person name="Dougan E. K."/>
            <person name="Rhodes N."/>
            <person name="Thang M."/>
            <person name="Chan C."/>
        </authorList>
    </citation>
    <scope>NUCLEOTIDE SEQUENCE</scope>
</reference>
<proteinExistence type="predicted"/>
<comment type="caution">
    <text evidence="2">The sequence shown here is derived from an EMBL/GenBank/DDBJ whole genome shotgun (WGS) entry which is preliminary data.</text>
</comment>
<evidence type="ECO:0000256" key="1">
    <source>
        <dbReference type="SAM" id="Phobius"/>
    </source>
</evidence>
<dbReference type="AlphaFoldDB" id="A0A813ITK1"/>
<evidence type="ECO:0000313" key="2">
    <source>
        <dbReference type="EMBL" id="CAE8657635.1"/>
    </source>
</evidence>
<name>A0A813ITK1_POLGL</name>
<dbReference type="Proteomes" id="UP000626109">
    <property type="component" value="Unassembled WGS sequence"/>
</dbReference>
<feature type="transmembrane region" description="Helical" evidence="1">
    <location>
        <begin position="23"/>
        <end position="51"/>
    </location>
</feature>
<evidence type="ECO:0008006" key="4">
    <source>
        <dbReference type="Google" id="ProtNLM"/>
    </source>
</evidence>
<sequence>MTDESDCIVLHCDSKRLHLFNGFSVVILLLPLFLLFFSMRALTLLLVVALLNPTSRPCCRCVLFFSCCSVAPLLVLFLLEVACYFDFKAGGHVVVVVVSVFRVLVMPYMLNPLTLIQFFRFSFFSAFGC</sequence>
<keyword evidence="1" id="KW-1133">Transmembrane helix</keyword>
<organism evidence="2 3">
    <name type="scientific">Polarella glacialis</name>
    <name type="common">Dinoflagellate</name>
    <dbReference type="NCBI Taxonomy" id="89957"/>
    <lineage>
        <taxon>Eukaryota</taxon>
        <taxon>Sar</taxon>
        <taxon>Alveolata</taxon>
        <taxon>Dinophyceae</taxon>
        <taxon>Suessiales</taxon>
        <taxon>Suessiaceae</taxon>
        <taxon>Polarella</taxon>
    </lineage>
</organism>
<keyword evidence="1" id="KW-0472">Membrane</keyword>